<proteinExistence type="predicted"/>
<keyword evidence="2 5" id="KW-0812">Transmembrane</keyword>
<dbReference type="Pfam" id="PF07298">
    <property type="entry name" value="NnrU"/>
    <property type="match status" value="1"/>
</dbReference>
<evidence type="ECO:0000256" key="3">
    <source>
        <dbReference type="ARBA" id="ARBA00022989"/>
    </source>
</evidence>
<dbReference type="EMBL" id="WWCO01000002">
    <property type="protein sequence ID" value="MYM33528.1"/>
    <property type="molecule type" value="Genomic_DNA"/>
</dbReference>
<name>A0ABW9V2Q4_9BURK</name>
<evidence type="ECO:0000259" key="6">
    <source>
        <dbReference type="Pfam" id="PF07298"/>
    </source>
</evidence>
<evidence type="ECO:0000256" key="2">
    <source>
        <dbReference type="ARBA" id="ARBA00022692"/>
    </source>
</evidence>
<accession>A0ABW9V2Q4</accession>
<keyword evidence="8" id="KW-1185">Reference proteome</keyword>
<dbReference type="Proteomes" id="UP000449678">
    <property type="component" value="Unassembled WGS sequence"/>
</dbReference>
<organism evidence="7 8">
    <name type="scientific">Duganella lactea</name>
    <dbReference type="NCBI Taxonomy" id="2692173"/>
    <lineage>
        <taxon>Bacteria</taxon>
        <taxon>Pseudomonadati</taxon>
        <taxon>Pseudomonadota</taxon>
        <taxon>Betaproteobacteria</taxon>
        <taxon>Burkholderiales</taxon>
        <taxon>Oxalobacteraceae</taxon>
        <taxon>Telluria group</taxon>
        <taxon>Duganella</taxon>
    </lineage>
</organism>
<reference evidence="7 8" key="1">
    <citation type="submission" date="2019-12" db="EMBL/GenBank/DDBJ databases">
        <title>Novel species isolated from a subtropical stream in China.</title>
        <authorList>
            <person name="Lu H."/>
        </authorList>
    </citation>
    <scope>NUCLEOTIDE SEQUENCE [LARGE SCALE GENOMIC DNA]</scope>
    <source>
        <strain evidence="7 8">FT94W</strain>
    </source>
</reference>
<keyword evidence="4 5" id="KW-0472">Membrane</keyword>
<comment type="caution">
    <text evidence="7">The sequence shown here is derived from an EMBL/GenBank/DDBJ whole genome shotgun (WGS) entry which is preliminary data.</text>
</comment>
<evidence type="ECO:0000313" key="7">
    <source>
        <dbReference type="EMBL" id="MYM33528.1"/>
    </source>
</evidence>
<evidence type="ECO:0000256" key="4">
    <source>
        <dbReference type="ARBA" id="ARBA00023136"/>
    </source>
</evidence>
<keyword evidence="3 5" id="KW-1133">Transmembrane helix</keyword>
<gene>
    <name evidence="7" type="ORF">GTP38_04150</name>
</gene>
<dbReference type="RefSeq" id="WP_160988909.1">
    <property type="nucleotide sequence ID" value="NZ_WWCO01000002.1"/>
</dbReference>
<sequence>MTILILGLIIFLGLHSIRVVAEDWRNATRARVGLNTWRAMYSVISITGLLLIIWGYGVAREVPIVIWTPPPATRHIAALLAVIAFIFIAAAYIPRNGIKAKLHHPMTIGVKTWALAHLIANGTLHDILLFGGFLIWAILLFRASRKRDAALGVRYPAGNGAATALTIVAGVIGAGVFAMWLHLPLIGVRPF</sequence>
<evidence type="ECO:0000256" key="1">
    <source>
        <dbReference type="ARBA" id="ARBA00004141"/>
    </source>
</evidence>
<evidence type="ECO:0000256" key="5">
    <source>
        <dbReference type="SAM" id="Phobius"/>
    </source>
</evidence>
<evidence type="ECO:0000313" key="8">
    <source>
        <dbReference type="Proteomes" id="UP000449678"/>
    </source>
</evidence>
<feature type="transmembrane region" description="Helical" evidence="5">
    <location>
        <begin position="37"/>
        <end position="56"/>
    </location>
</feature>
<protein>
    <submittedName>
        <fullName evidence="7">Protein NrnU</fullName>
    </submittedName>
</protein>
<feature type="transmembrane region" description="Helical" evidence="5">
    <location>
        <begin position="76"/>
        <end position="94"/>
    </location>
</feature>
<feature type="domain" description="NnrU" evidence="6">
    <location>
        <begin position="3"/>
        <end position="190"/>
    </location>
</feature>
<feature type="transmembrane region" description="Helical" evidence="5">
    <location>
        <begin position="114"/>
        <end position="141"/>
    </location>
</feature>
<comment type="subcellular location">
    <subcellularLocation>
        <location evidence="1">Membrane</location>
        <topology evidence="1">Multi-pass membrane protein</topology>
    </subcellularLocation>
</comment>
<feature type="transmembrane region" description="Helical" evidence="5">
    <location>
        <begin position="162"/>
        <end position="183"/>
    </location>
</feature>
<dbReference type="InterPro" id="IPR009915">
    <property type="entry name" value="NnrU_dom"/>
</dbReference>